<dbReference type="PROSITE" id="PS00678">
    <property type="entry name" value="WD_REPEATS_1"/>
    <property type="match status" value="3"/>
</dbReference>
<name>A0A5N6JVM8_MONLA</name>
<proteinExistence type="predicted"/>
<evidence type="ECO:0000313" key="4">
    <source>
        <dbReference type="EMBL" id="KAB8293075.1"/>
    </source>
</evidence>
<sequence length="335" mass="37336">MSEIEVQLWKSPENLHDETRILSASDAVVTALHITKFHILTALDSGVLYIFSHKDGRDIGKELVVRIRERGIWCVGSWEGSEGDEREEWIVVGGTGSEDNLAIWGWNERGRLVENHKLQGHTSTVRIVKALSATTVISASRDTTIRIWDIEKGICRAILEGHTANVRCLDVHGKIAVSGSYDNDARIWDLEKMVCLHVLKGHQSKIFTVGVNGTTVVTGSLDKTVRVWNVMTGMSDYASGVIRLFANEGYKEIWKVEAHQYSVTSMQHYDSKIASGGSDGKVRVWDSSNGMLLQELISSTAVWQVKWTGNSLLALMSKDSDNVKKVIMKIWTAKL</sequence>
<dbReference type="InterPro" id="IPR001680">
    <property type="entry name" value="WD40_rpt"/>
</dbReference>
<gene>
    <name evidence="4" type="ORF">EYC80_007434</name>
</gene>
<evidence type="ECO:0000256" key="1">
    <source>
        <dbReference type="ARBA" id="ARBA00022574"/>
    </source>
</evidence>
<dbReference type="InterPro" id="IPR020472">
    <property type="entry name" value="WD40_PAC1"/>
</dbReference>
<evidence type="ECO:0000313" key="5">
    <source>
        <dbReference type="Proteomes" id="UP000326757"/>
    </source>
</evidence>
<accession>A0A5N6JVM8</accession>
<protein>
    <recommendedName>
        <fullName evidence="6">Anaphase-promoting complex subunit 4 WD40 domain-containing protein</fullName>
    </recommendedName>
</protein>
<dbReference type="InterPro" id="IPR019775">
    <property type="entry name" value="WD40_repeat_CS"/>
</dbReference>
<dbReference type="EMBL" id="VIGI01000012">
    <property type="protein sequence ID" value="KAB8293075.1"/>
    <property type="molecule type" value="Genomic_DNA"/>
</dbReference>
<dbReference type="Proteomes" id="UP000326757">
    <property type="component" value="Unassembled WGS sequence"/>
</dbReference>
<dbReference type="Gene3D" id="2.130.10.10">
    <property type="entry name" value="YVTN repeat-like/Quinoprotein amine dehydrogenase"/>
    <property type="match status" value="2"/>
</dbReference>
<dbReference type="InterPro" id="IPR036322">
    <property type="entry name" value="WD40_repeat_dom_sf"/>
</dbReference>
<evidence type="ECO:0000256" key="3">
    <source>
        <dbReference type="PROSITE-ProRule" id="PRU00221"/>
    </source>
</evidence>
<feature type="repeat" description="WD" evidence="3">
    <location>
        <begin position="118"/>
        <end position="153"/>
    </location>
</feature>
<dbReference type="SMART" id="SM00320">
    <property type="entry name" value="WD40"/>
    <property type="match status" value="5"/>
</dbReference>
<feature type="repeat" description="WD" evidence="3">
    <location>
        <begin position="199"/>
        <end position="238"/>
    </location>
</feature>
<keyword evidence="5" id="KW-1185">Reference proteome</keyword>
<dbReference type="PANTHER" id="PTHR22847:SF745">
    <property type="entry name" value="F-BOX_WD REPEAT-CONTAINING PROTEIN 7"/>
    <property type="match status" value="1"/>
</dbReference>
<evidence type="ECO:0000256" key="2">
    <source>
        <dbReference type="ARBA" id="ARBA00022737"/>
    </source>
</evidence>
<dbReference type="AlphaFoldDB" id="A0A5N6JVM8"/>
<dbReference type="OrthoDB" id="190105at2759"/>
<feature type="repeat" description="WD" evidence="3">
    <location>
        <begin position="256"/>
        <end position="295"/>
    </location>
</feature>
<dbReference type="GO" id="GO:1990234">
    <property type="term" value="C:transferase complex"/>
    <property type="evidence" value="ECO:0007669"/>
    <property type="project" value="UniProtKB-ARBA"/>
</dbReference>
<dbReference type="PROSITE" id="PS50082">
    <property type="entry name" value="WD_REPEATS_2"/>
    <property type="match status" value="4"/>
</dbReference>
<comment type="caution">
    <text evidence="4">The sequence shown here is derived from an EMBL/GenBank/DDBJ whole genome shotgun (WGS) entry which is preliminary data.</text>
</comment>
<dbReference type="PRINTS" id="PR00320">
    <property type="entry name" value="GPROTEINBRPT"/>
</dbReference>
<dbReference type="PANTHER" id="PTHR22847">
    <property type="entry name" value="WD40 REPEAT PROTEIN"/>
    <property type="match status" value="1"/>
</dbReference>
<reference evidence="4 5" key="1">
    <citation type="submission" date="2019-06" db="EMBL/GenBank/DDBJ databases">
        <title>Genome Sequence of the Brown Rot Fungal Pathogen Monilinia laxa.</title>
        <authorList>
            <person name="De Miccolis Angelini R.M."/>
            <person name="Landi L."/>
            <person name="Abate D."/>
            <person name="Pollastro S."/>
            <person name="Romanazzi G."/>
            <person name="Faretra F."/>
        </authorList>
    </citation>
    <scope>NUCLEOTIDE SEQUENCE [LARGE SCALE GENOMIC DNA]</scope>
    <source>
        <strain evidence="4 5">Mlax316</strain>
    </source>
</reference>
<keyword evidence="2" id="KW-0677">Repeat</keyword>
<dbReference type="PROSITE" id="PS50294">
    <property type="entry name" value="WD_REPEATS_REGION"/>
    <property type="match status" value="4"/>
</dbReference>
<dbReference type="Pfam" id="PF00400">
    <property type="entry name" value="WD40"/>
    <property type="match status" value="4"/>
</dbReference>
<evidence type="ECO:0008006" key="6">
    <source>
        <dbReference type="Google" id="ProtNLM"/>
    </source>
</evidence>
<feature type="repeat" description="WD" evidence="3">
    <location>
        <begin position="159"/>
        <end position="198"/>
    </location>
</feature>
<keyword evidence="1 3" id="KW-0853">WD repeat</keyword>
<dbReference type="SUPFAM" id="SSF50978">
    <property type="entry name" value="WD40 repeat-like"/>
    <property type="match status" value="1"/>
</dbReference>
<dbReference type="InterPro" id="IPR015943">
    <property type="entry name" value="WD40/YVTN_repeat-like_dom_sf"/>
</dbReference>
<organism evidence="4 5">
    <name type="scientific">Monilinia laxa</name>
    <name type="common">Brown rot fungus</name>
    <name type="synonym">Sclerotinia laxa</name>
    <dbReference type="NCBI Taxonomy" id="61186"/>
    <lineage>
        <taxon>Eukaryota</taxon>
        <taxon>Fungi</taxon>
        <taxon>Dikarya</taxon>
        <taxon>Ascomycota</taxon>
        <taxon>Pezizomycotina</taxon>
        <taxon>Leotiomycetes</taxon>
        <taxon>Helotiales</taxon>
        <taxon>Sclerotiniaceae</taxon>
        <taxon>Monilinia</taxon>
    </lineage>
</organism>